<name>A0A8H3HWK2_9AGAM</name>
<evidence type="ECO:0000313" key="1">
    <source>
        <dbReference type="EMBL" id="CAE7103321.1"/>
    </source>
</evidence>
<dbReference type="AlphaFoldDB" id="A0A8H3HWK2"/>
<accession>A0A8H3HWK2</accession>
<sequence>MNNVPGLPDCPPDMSEPRYLALVFSKICTSCGKAAKLEMDTVLRVRLCSPCRKTCLIPWNTVPAGIMPYIPFSGKIAPTARRSNAYSLREDVPGLVEEYENKKRLNDTQALRAWAEEKREVISNRLKHAHLLGEFLDTMESARLLEIGTTKAERQQEIQRRLEDLGWTWQDMDFSEYGCNEREWLQLVSQPRPLTERVWSNIKSKLVSLLEANRERRLQRERIQRDNARRVQLGELLSAIRKRGIFTAQIPAQHPAASLLGSMPVNVTYEPPFPELSYALDCPIVLDLYNSDMTVPEMEAKFEQHRGEIETFIAEWQARIQTHCSKLARQGPKTTKKILRSSLTTSDNKPNPFAKLSDDLKLLLRADSFFNTPGVLITERPCTYGTVLRSEGLLGTQSFAWATPKAPPSLDGISWNSEANRIARALLASIGTPNASYLEMTNKSIYACGRCHDTENKTWEGMVYHYIQHQRSYNLVQENTAKALSKAGVTFNNAHDLNLRTKLPLIQRSAAQMSDEFDQYECKVCADTMILEDVISSEVKLEEHLLIVHGITEPIPDEHYVAHIIEEEDSELDYLSPDTFYEIHGYDPPYGGYGHRRYGHHYGFPWLDYDDDDYDYGDGDPYDVFAEW</sequence>
<dbReference type="EMBL" id="CAJNJQ010000841">
    <property type="protein sequence ID" value="CAE7103321.1"/>
    <property type="molecule type" value="Genomic_DNA"/>
</dbReference>
<evidence type="ECO:0000313" key="2">
    <source>
        <dbReference type="Proteomes" id="UP000663827"/>
    </source>
</evidence>
<organism evidence="1 2">
    <name type="scientific">Rhizoctonia solani</name>
    <dbReference type="NCBI Taxonomy" id="456999"/>
    <lineage>
        <taxon>Eukaryota</taxon>
        <taxon>Fungi</taxon>
        <taxon>Dikarya</taxon>
        <taxon>Basidiomycota</taxon>
        <taxon>Agaricomycotina</taxon>
        <taxon>Agaricomycetes</taxon>
        <taxon>Cantharellales</taxon>
        <taxon>Ceratobasidiaceae</taxon>
        <taxon>Rhizoctonia</taxon>
    </lineage>
</organism>
<reference evidence="1" key="1">
    <citation type="submission" date="2021-01" db="EMBL/GenBank/DDBJ databases">
        <authorList>
            <person name="Kaushik A."/>
        </authorList>
    </citation>
    <scope>NUCLEOTIDE SEQUENCE</scope>
    <source>
        <strain evidence="1">AG5</strain>
    </source>
</reference>
<protein>
    <submittedName>
        <fullName evidence="1">Uncharacterized protein</fullName>
    </submittedName>
</protein>
<proteinExistence type="predicted"/>
<dbReference type="Proteomes" id="UP000663827">
    <property type="component" value="Unassembled WGS sequence"/>
</dbReference>
<comment type="caution">
    <text evidence="1">The sequence shown here is derived from an EMBL/GenBank/DDBJ whole genome shotgun (WGS) entry which is preliminary data.</text>
</comment>
<gene>
    <name evidence="1" type="ORF">RDB_LOCUS42360</name>
</gene>